<name>A0AAJ8MJX5_9TREE</name>
<dbReference type="GO" id="GO:0017064">
    <property type="term" value="F:fatty acid amide hydrolase activity"/>
    <property type="evidence" value="ECO:0007669"/>
    <property type="project" value="TreeGrafter"/>
</dbReference>
<dbReference type="GeneID" id="30169600"/>
<feature type="binding site" evidence="6">
    <location>
        <begin position="208"/>
        <end position="211"/>
    </location>
    <ligand>
        <name>substrate</name>
    </ligand>
</feature>
<gene>
    <name evidence="8" type="ORF">I206_100097</name>
</gene>
<dbReference type="PANTHER" id="PTHR45847:SF6">
    <property type="entry name" value="FATTY ACID AMIDE HYDROLASE"/>
    <property type="match status" value="1"/>
</dbReference>
<protein>
    <recommendedName>
        <fullName evidence="3">amidase</fullName>
        <ecNumber evidence="3">3.5.1.4</ecNumber>
    </recommendedName>
</protein>
<evidence type="ECO:0000256" key="1">
    <source>
        <dbReference type="ARBA" id="ARBA00001311"/>
    </source>
</evidence>
<dbReference type="KEGG" id="kpin:30169600"/>
<keyword evidence="9" id="KW-1185">Reference proteome</keyword>
<feature type="domain" description="Amidase" evidence="7">
    <location>
        <begin position="69"/>
        <end position="545"/>
    </location>
</feature>
<comment type="similarity">
    <text evidence="2">Belongs to the amidase family.</text>
</comment>
<dbReference type="SUPFAM" id="SSF75304">
    <property type="entry name" value="Amidase signature (AS) enzymes"/>
    <property type="match status" value="1"/>
</dbReference>
<evidence type="ECO:0000256" key="6">
    <source>
        <dbReference type="PIRSR" id="PIRSR001221-2"/>
    </source>
</evidence>
<dbReference type="GO" id="GO:0009062">
    <property type="term" value="P:fatty acid catabolic process"/>
    <property type="evidence" value="ECO:0007669"/>
    <property type="project" value="TreeGrafter"/>
</dbReference>
<evidence type="ECO:0000256" key="5">
    <source>
        <dbReference type="PIRSR" id="PIRSR001221-1"/>
    </source>
</evidence>
<reference evidence="8" key="1">
    <citation type="submission" date="2013-07" db="EMBL/GenBank/DDBJ databases">
        <authorList>
            <consortium name="The Broad Institute Genome Sequencing Platform"/>
            <person name="Cuomo C."/>
            <person name="Litvintseva A."/>
            <person name="Chen Y."/>
            <person name="Heitman J."/>
            <person name="Sun S."/>
            <person name="Springer D."/>
            <person name="Dromer F."/>
            <person name="Young S.K."/>
            <person name="Zeng Q."/>
            <person name="Gargeya S."/>
            <person name="Fitzgerald M."/>
            <person name="Abouelleil A."/>
            <person name="Alvarado L."/>
            <person name="Berlin A.M."/>
            <person name="Chapman S.B."/>
            <person name="Dewar J."/>
            <person name="Goldberg J."/>
            <person name="Griggs A."/>
            <person name="Gujja S."/>
            <person name="Hansen M."/>
            <person name="Howarth C."/>
            <person name="Imamovic A."/>
            <person name="Larimer J."/>
            <person name="McCowan C."/>
            <person name="Murphy C."/>
            <person name="Pearson M."/>
            <person name="Priest M."/>
            <person name="Roberts A."/>
            <person name="Saif S."/>
            <person name="Shea T."/>
            <person name="Sykes S."/>
            <person name="Wortman J."/>
            <person name="Nusbaum C."/>
            <person name="Birren B."/>
        </authorList>
    </citation>
    <scope>NUCLEOTIDE SEQUENCE</scope>
    <source>
        <strain evidence="8">CBS 10737</strain>
    </source>
</reference>
<dbReference type="Proteomes" id="UP000094020">
    <property type="component" value="Chromosome 1"/>
</dbReference>
<dbReference type="InterPro" id="IPR020556">
    <property type="entry name" value="Amidase_CS"/>
</dbReference>
<dbReference type="PROSITE" id="PS00571">
    <property type="entry name" value="AMIDASES"/>
    <property type="match status" value="1"/>
</dbReference>
<feature type="active site" description="Acyl-ester intermediate" evidence="5">
    <location>
        <position position="211"/>
    </location>
</feature>
<feature type="binding site" evidence="6">
    <location>
        <position position="161"/>
    </location>
    <ligand>
        <name>substrate</name>
    </ligand>
</feature>
<accession>A0AAJ8MJX5</accession>
<dbReference type="EMBL" id="CP144519">
    <property type="protein sequence ID" value="WWC66196.1"/>
    <property type="molecule type" value="Genomic_DNA"/>
</dbReference>
<dbReference type="FunFam" id="3.90.1300.10:FF:000003">
    <property type="entry name" value="Amidase signature enzyme"/>
    <property type="match status" value="1"/>
</dbReference>
<evidence type="ECO:0000256" key="4">
    <source>
        <dbReference type="ARBA" id="ARBA00022801"/>
    </source>
</evidence>
<evidence type="ECO:0000256" key="3">
    <source>
        <dbReference type="ARBA" id="ARBA00012922"/>
    </source>
</evidence>
<reference evidence="8" key="2">
    <citation type="submission" date="2024-02" db="EMBL/GenBank/DDBJ databases">
        <title>Comparative genomics of Cryptococcus and Kwoniella reveals pathogenesis evolution and contrasting modes of karyotype evolution via chromosome fusion or intercentromeric recombination.</title>
        <authorList>
            <person name="Coelho M.A."/>
            <person name="David-Palma M."/>
            <person name="Shea T."/>
            <person name="Bowers K."/>
            <person name="McGinley-Smith S."/>
            <person name="Mohammad A.W."/>
            <person name="Gnirke A."/>
            <person name="Yurkov A.M."/>
            <person name="Nowrousian M."/>
            <person name="Sun S."/>
            <person name="Cuomo C.A."/>
            <person name="Heitman J."/>
        </authorList>
    </citation>
    <scope>NUCLEOTIDE SEQUENCE</scope>
    <source>
        <strain evidence="8">CBS 10737</strain>
    </source>
</reference>
<evidence type="ECO:0000313" key="8">
    <source>
        <dbReference type="EMBL" id="WWC66196.1"/>
    </source>
</evidence>
<organism evidence="8 9">
    <name type="scientific">Kwoniella pini CBS 10737</name>
    <dbReference type="NCBI Taxonomy" id="1296096"/>
    <lineage>
        <taxon>Eukaryota</taxon>
        <taxon>Fungi</taxon>
        <taxon>Dikarya</taxon>
        <taxon>Basidiomycota</taxon>
        <taxon>Agaricomycotina</taxon>
        <taxon>Tremellomycetes</taxon>
        <taxon>Tremellales</taxon>
        <taxon>Cryptococcaceae</taxon>
        <taxon>Kwoniella</taxon>
    </lineage>
</organism>
<dbReference type="PIRSF" id="PIRSF001221">
    <property type="entry name" value="Amidase_fungi"/>
    <property type="match status" value="1"/>
</dbReference>
<dbReference type="InterPro" id="IPR036928">
    <property type="entry name" value="AS_sf"/>
</dbReference>
<dbReference type="GO" id="GO:0004040">
    <property type="term" value="F:amidase activity"/>
    <property type="evidence" value="ECO:0007669"/>
    <property type="project" value="UniProtKB-EC"/>
</dbReference>
<dbReference type="EC" id="3.5.1.4" evidence="3"/>
<sequence length="559" mass="61695">MVSNVTISIAKRKQDERERLIKQMEDELGLASEHPEDQVYVTTCLEQIVKNLKEKRNGWSAERVMIAFTNCLTEILFEDALKRAKELDKQYATTGMAEGDFWGLPSSFKDTYNILGVDSSLGCSPHCFNPTTAAEEEATMVKLYRRAGGIPFCKTNVPQTLLAFECRNPVFLTTTNPHSSERTCGGSSGGEAALIALNGSPFGWGSDIGGSLRIPAHYSGICGLKPVRGRWPVSGQRNSVQGFDGIKGMVGPMGRTVDDLIFASRGILNLAHTSAEIGFRGEMIVPLPWKETEIPSKLRVGYWTQDNLIKTSPACVRAVEESVQKLRDAGHEVVEFHPPDISEALKIFVGLTSAEGYKSLLGNIGPDPMESSMRLVTLGSKLPAWLHSLLGWVVDNLLKDHLFASIFATSRPKSVEEFWQFTARRDIYANAFRKLVWEDLKFDMLLCPVQAVPALKHGTTKLLSPVSVSTILFNVVDSTVGVIPVTRVNQALDTHPADYLNDSEGSWLLEKRVYDKDGAYDAEKMHGLPVGVQIVGREWQEEKVLGMMKILEGLGGYQA</sequence>
<dbReference type="RefSeq" id="XP_070058229.1">
    <property type="nucleotide sequence ID" value="XM_070202128.1"/>
</dbReference>
<comment type="catalytic activity">
    <reaction evidence="1">
        <text>a monocarboxylic acid amide + H2O = a monocarboxylate + NH4(+)</text>
        <dbReference type="Rhea" id="RHEA:12020"/>
        <dbReference type="ChEBI" id="CHEBI:15377"/>
        <dbReference type="ChEBI" id="CHEBI:28938"/>
        <dbReference type="ChEBI" id="CHEBI:35757"/>
        <dbReference type="ChEBI" id="CHEBI:83628"/>
        <dbReference type="EC" id="3.5.1.4"/>
    </reaction>
</comment>
<evidence type="ECO:0000313" key="9">
    <source>
        <dbReference type="Proteomes" id="UP000094020"/>
    </source>
</evidence>
<dbReference type="InterPro" id="IPR052096">
    <property type="entry name" value="Endocannabinoid_amidase"/>
</dbReference>
<keyword evidence="4" id="KW-0378">Hydrolase</keyword>
<dbReference type="PANTHER" id="PTHR45847">
    <property type="entry name" value="FATTY ACID AMIDE HYDROLASE"/>
    <property type="match status" value="1"/>
</dbReference>
<feature type="active site" description="Charge relay system" evidence="5">
    <location>
        <position position="187"/>
    </location>
</feature>
<dbReference type="Gene3D" id="3.90.1300.10">
    <property type="entry name" value="Amidase signature (AS) domain"/>
    <property type="match status" value="1"/>
</dbReference>
<evidence type="ECO:0000259" key="7">
    <source>
        <dbReference type="Pfam" id="PF01425"/>
    </source>
</evidence>
<evidence type="ECO:0000256" key="2">
    <source>
        <dbReference type="ARBA" id="ARBA00009199"/>
    </source>
</evidence>
<dbReference type="AlphaFoldDB" id="A0AAJ8MJX5"/>
<dbReference type="InterPro" id="IPR023631">
    <property type="entry name" value="Amidase_dom"/>
</dbReference>
<feature type="active site" description="Charge relay system" evidence="5">
    <location>
        <position position="109"/>
    </location>
</feature>
<feature type="binding site" evidence="6">
    <location>
        <position position="187"/>
    </location>
    <ligand>
        <name>substrate</name>
    </ligand>
</feature>
<proteinExistence type="inferred from homology"/>
<dbReference type="Pfam" id="PF01425">
    <property type="entry name" value="Amidase"/>
    <property type="match status" value="1"/>
</dbReference>